<evidence type="ECO:0000259" key="2">
    <source>
        <dbReference type="PROSITE" id="PS51714"/>
    </source>
</evidence>
<dbReference type="PROSITE" id="PS51714">
    <property type="entry name" value="G_BMS1"/>
    <property type="match status" value="1"/>
</dbReference>
<dbReference type="InterPro" id="IPR030387">
    <property type="entry name" value="G_Bms1/Tsr1_dom"/>
</dbReference>
<comment type="caution">
    <text evidence="3">The sequence shown here is derived from an EMBL/GenBank/DDBJ whole genome shotgun (WGS) entry which is preliminary data.</text>
</comment>
<dbReference type="PANTHER" id="PTHR12858:SF2">
    <property type="entry name" value="RIBOSOME BIOGENESIS PROTEIN BMS1 HOMOLOG"/>
    <property type="match status" value="1"/>
</dbReference>
<organism evidence="3 4">
    <name type="scientific">Cardiosporidium cionae</name>
    <dbReference type="NCBI Taxonomy" id="476202"/>
    <lineage>
        <taxon>Eukaryota</taxon>
        <taxon>Sar</taxon>
        <taxon>Alveolata</taxon>
        <taxon>Apicomplexa</taxon>
        <taxon>Aconoidasida</taxon>
        <taxon>Nephromycida</taxon>
        <taxon>Cardiosporidium</taxon>
    </lineage>
</organism>
<dbReference type="EMBL" id="JADAQX010000330">
    <property type="protein sequence ID" value="KAF8820668.1"/>
    <property type="molecule type" value="Genomic_DNA"/>
</dbReference>
<feature type="region of interest" description="Disordered" evidence="1">
    <location>
        <begin position="1"/>
        <end position="38"/>
    </location>
</feature>
<protein>
    <submittedName>
        <fullName evidence="3">AARP2CN (NUC121) domain-containing protein</fullName>
    </submittedName>
</protein>
<name>A0ABQ7J9N9_9APIC</name>
<accession>A0ABQ7J9N9</accession>
<feature type="domain" description="Bms1-type G" evidence="2">
    <location>
        <begin position="75"/>
        <end position="226"/>
    </location>
</feature>
<evidence type="ECO:0000313" key="3">
    <source>
        <dbReference type="EMBL" id="KAF8820668.1"/>
    </source>
</evidence>
<dbReference type="InterPro" id="IPR027417">
    <property type="entry name" value="P-loop_NTPase"/>
</dbReference>
<evidence type="ECO:0000313" key="4">
    <source>
        <dbReference type="Proteomes" id="UP000823046"/>
    </source>
</evidence>
<proteinExistence type="predicted"/>
<dbReference type="PANTHER" id="PTHR12858">
    <property type="entry name" value="RIBOSOME BIOGENESIS PROTEIN"/>
    <property type="match status" value="1"/>
</dbReference>
<feature type="compositionally biased region" description="Basic residues" evidence="1">
    <location>
        <begin position="7"/>
        <end position="36"/>
    </location>
</feature>
<reference evidence="3 4" key="1">
    <citation type="journal article" date="2020" name="bioRxiv">
        <title>Metabolic contributions of an alphaproteobacterial endosymbiont in the apicomplexan Cardiosporidium cionae.</title>
        <authorList>
            <person name="Hunter E.S."/>
            <person name="Paight C.J."/>
            <person name="Lane C.E."/>
        </authorList>
    </citation>
    <scope>NUCLEOTIDE SEQUENCE [LARGE SCALE GENOMIC DNA]</scope>
    <source>
        <strain evidence="3">ESH_2018</strain>
    </source>
</reference>
<dbReference type="InterPro" id="IPR039761">
    <property type="entry name" value="Bms1/Tsr1"/>
</dbReference>
<keyword evidence="4" id="KW-1185">Reference proteome</keyword>
<dbReference type="Gene3D" id="3.40.50.300">
    <property type="entry name" value="P-loop containing nucleotide triphosphate hydrolases"/>
    <property type="match status" value="1"/>
</dbReference>
<feature type="non-terminal residue" evidence="3">
    <location>
        <position position="226"/>
    </location>
</feature>
<sequence length="226" mass="26235">MEAGEKKQKRHRPSRSAVKLQKKQKKNGGPQKRHNPRAFTFSGGVVSVQRNVQRTMDIQAKREKVERIDKTPDIPPPYIVVIQGPPKCGKTTLIRSLVKHYTKHTLTEVKGPITVVTGKNRRLTFIECPNDIPAMLDLAKIADLALLMIDAKFGFEMETFEFLSILRVHGFPRILGVLTHLDKFDDTKILRKTKKRFKSRFWTEIYDGAKLFYLSGLQYRRYRKRE</sequence>
<evidence type="ECO:0000256" key="1">
    <source>
        <dbReference type="SAM" id="MobiDB-lite"/>
    </source>
</evidence>
<gene>
    <name evidence="3" type="ORF">IE077_002932</name>
</gene>
<dbReference type="Proteomes" id="UP000823046">
    <property type="component" value="Unassembled WGS sequence"/>
</dbReference>
<dbReference type="SUPFAM" id="SSF52540">
    <property type="entry name" value="P-loop containing nucleoside triphosphate hydrolases"/>
    <property type="match status" value="1"/>
</dbReference>